<dbReference type="Proteomes" id="UP000314294">
    <property type="component" value="Unassembled WGS sequence"/>
</dbReference>
<sequence>MGNANELHCYAKRWVEACSPPFTQRGFSAENSRLELLLSSFRSQSLTPTIRTRNKQTEKTSCIRLGEATFVRPAAFKCRRFGARRGESNIFHDAPSHRDDGVRIIDGV</sequence>
<dbReference type="AlphaFoldDB" id="A0A4Z2GPF6"/>
<name>A0A4Z2GPF6_9TELE</name>
<organism evidence="1 2">
    <name type="scientific">Liparis tanakae</name>
    <name type="common">Tanaka's snailfish</name>
    <dbReference type="NCBI Taxonomy" id="230148"/>
    <lineage>
        <taxon>Eukaryota</taxon>
        <taxon>Metazoa</taxon>
        <taxon>Chordata</taxon>
        <taxon>Craniata</taxon>
        <taxon>Vertebrata</taxon>
        <taxon>Euteleostomi</taxon>
        <taxon>Actinopterygii</taxon>
        <taxon>Neopterygii</taxon>
        <taxon>Teleostei</taxon>
        <taxon>Neoteleostei</taxon>
        <taxon>Acanthomorphata</taxon>
        <taxon>Eupercaria</taxon>
        <taxon>Perciformes</taxon>
        <taxon>Cottioidei</taxon>
        <taxon>Cottales</taxon>
        <taxon>Liparidae</taxon>
        <taxon>Liparis</taxon>
    </lineage>
</organism>
<proteinExistence type="predicted"/>
<reference evidence="1 2" key="1">
    <citation type="submission" date="2019-03" db="EMBL/GenBank/DDBJ databases">
        <title>First draft genome of Liparis tanakae, snailfish: a comprehensive survey of snailfish specific genes.</title>
        <authorList>
            <person name="Kim W."/>
            <person name="Song I."/>
            <person name="Jeong J.-H."/>
            <person name="Kim D."/>
            <person name="Kim S."/>
            <person name="Ryu S."/>
            <person name="Song J.Y."/>
            <person name="Lee S.K."/>
        </authorList>
    </citation>
    <scope>NUCLEOTIDE SEQUENCE [LARGE SCALE GENOMIC DNA]</scope>
    <source>
        <tissue evidence="1">Muscle</tissue>
    </source>
</reference>
<protein>
    <submittedName>
        <fullName evidence="1">Uncharacterized protein</fullName>
    </submittedName>
</protein>
<evidence type="ECO:0000313" key="1">
    <source>
        <dbReference type="EMBL" id="TNN55548.1"/>
    </source>
</evidence>
<accession>A0A4Z2GPF6</accession>
<keyword evidence="2" id="KW-1185">Reference proteome</keyword>
<dbReference type="EMBL" id="SRLO01000453">
    <property type="protein sequence ID" value="TNN55548.1"/>
    <property type="molecule type" value="Genomic_DNA"/>
</dbReference>
<gene>
    <name evidence="1" type="ORF">EYF80_034290</name>
</gene>
<comment type="caution">
    <text evidence="1">The sequence shown here is derived from an EMBL/GenBank/DDBJ whole genome shotgun (WGS) entry which is preliminary data.</text>
</comment>
<evidence type="ECO:0000313" key="2">
    <source>
        <dbReference type="Proteomes" id="UP000314294"/>
    </source>
</evidence>